<dbReference type="PANTHER" id="PTHR11785">
    <property type="entry name" value="AMINO ACID TRANSPORTER"/>
    <property type="match status" value="1"/>
</dbReference>
<dbReference type="STRING" id="1036808.A0A0C2ZEF1"/>
<feature type="transmembrane region" description="Helical" evidence="5">
    <location>
        <begin position="152"/>
        <end position="175"/>
    </location>
</feature>
<keyword evidence="3 5" id="KW-1133">Transmembrane helix</keyword>
<dbReference type="GO" id="GO:0016020">
    <property type="term" value="C:membrane"/>
    <property type="evidence" value="ECO:0007669"/>
    <property type="project" value="UniProtKB-SubCell"/>
</dbReference>
<feature type="transmembrane region" description="Helical" evidence="5">
    <location>
        <begin position="77"/>
        <end position="100"/>
    </location>
</feature>
<keyword evidence="2 5" id="KW-0812">Transmembrane</keyword>
<protein>
    <recommendedName>
        <fullName evidence="8">Amino acid permease/ SLC12A domain-containing protein</fullName>
    </recommendedName>
</protein>
<dbReference type="PIRSF" id="PIRSF006060">
    <property type="entry name" value="AA_transporter"/>
    <property type="match status" value="1"/>
</dbReference>
<dbReference type="GO" id="GO:0015179">
    <property type="term" value="F:L-amino acid transmembrane transporter activity"/>
    <property type="evidence" value="ECO:0007669"/>
    <property type="project" value="TreeGrafter"/>
</dbReference>
<name>A0A0C2ZEF1_9AGAM</name>
<feature type="transmembrane region" description="Helical" evidence="5">
    <location>
        <begin position="284"/>
        <end position="304"/>
    </location>
</feature>
<dbReference type="InParanoid" id="A0A0C2ZEF1"/>
<evidence type="ECO:0000256" key="3">
    <source>
        <dbReference type="ARBA" id="ARBA00022989"/>
    </source>
</evidence>
<feature type="transmembrane region" description="Helical" evidence="5">
    <location>
        <begin position="365"/>
        <end position="384"/>
    </location>
</feature>
<dbReference type="OrthoDB" id="5982228at2759"/>
<feature type="transmembrane region" description="Helical" evidence="5">
    <location>
        <begin position="431"/>
        <end position="453"/>
    </location>
</feature>
<dbReference type="InterPro" id="IPR050598">
    <property type="entry name" value="AminoAcid_Transporter"/>
</dbReference>
<keyword evidence="4 5" id="KW-0472">Membrane</keyword>
<evidence type="ECO:0000256" key="1">
    <source>
        <dbReference type="ARBA" id="ARBA00004141"/>
    </source>
</evidence>
<dbReference type="Gene3D" id="1.20.1740.10">
    <property type="entry name" value="Amino acid/polyamine transporter I"/>
    <property type="match status" value="1"/>
</dbReference>
<organism evidence="6 7">
    <name type="scientific">Scleroderma citrinum Foug A</name>
    <dbReference type="NCBI Taxonomy" id="1036808"/>
    <lineage>
        <taxon>Eukaryota</taxon>
        <taxon>Fungi</taxon>
        <taxon>Dikarya</taxon>
        <taxon>Basidiomycota</taxon>
        <taxon>Agaricomycotina</taxon>
        <taxon>Agaricomycetes</taxon>
        <taxon>Agaricomycetidae</taxon>
        <taxon>Boletales</taxon>
        <taxon>Sclerodermatineae</taxon>
        <taxon>Sclerodermataceae</taxon>
        <taxon>Scleroderma</taxon>
    </lineage>
</organism>
<evidence type="ECO:0000256" key="2">
    <source>
        <dbReference type="ARBA" id="ARBA00022692"/>
    </source>
</evidence>
<feature type="transmembrane region" description="Helical" evidence="5">
    <location>
        <begin position="235"/>
        <end position="257"/>
    </location>
</feature>
<dbReference type="HOGENOM" id="CLU_013661_4_1_1"/>
<dbReference type="InterPro" id="IPR002293">
    <property type="entry name" value="AA/rel_permease1"/>
</dbReference>
<evidence type="ECO:0000313" key="7">
    <source>
        <dbReference type="Proteomes" id="UP000053989"/>
    </source>
</evidence>
<feature type="transmembrane region" description="Helical" evidence="5">
    <location>
        <begin position="35"/>
        <end position="56"/>
    </location>
</feature>
<feature type="transmembrane region" description="Helical" evidence="5">
    <location>
        <begin position="334"/>
        <end position="353"/>
    </location>
</feature>
<dbReference type="Pfam" id="PF13520">
    <property type="entry name" value="AA_permease_2"/>
    <property type="match status" value="1"/>
</dbReference>
<dbReference type="Proteomes" id="UP000053989">
    <property type="component" value="Unassembled WGS sequence"/>
</dbReference>
<keyword evidence="7" id="KW-1185">Reference proteome</keyword>
<proteinExistence type="predicted"/>
<feature type="transmembrane region" description="Helical" evidence="5">
    <location>
        <begin position="396"/>
        <end position="419"/>
    </location>
</feature>
<reference evidence="7" key="2">
    <citation type="submission" date="2015-01" db="EMBL/GenBank/DDBJ databases">
        <title>Evolutionary Origins and Diversification of the Mycorrhizal Mutualists.</title>
        <authorList>
            <consortium name="DOE Joint Genome Institute"/>
            <consortium name="Mycorrhizal Genomics Consortium"/>
            <person name="Kohler A."/>
            <person name="Kuo A."/>
            <person name="Nagy L.G."/>
            <person name="Floudas D."/>
            <person name="Copeland A."/>
            <person name="Barry K.W."/>
            <person name="Cichocki N."/>
            <person name="Veneault-Fourrey C."/>
            <person name="LaButti K."/>
            <person name="Lindquist E.A."/>
            <person name="Lipzen A."/>
            <person name="Lundell T."/>
            <person name="Morin E."/>
            <person name="Murat C."/>
            <person name="Riley R."/>
            <person name="Ohm R."/>
            <person name="Sun H."/>
            <person name="Tunlid A."/>
            <person name="Henrissat B."/>
            <person name="Grigoriev I.V."/>
            <person name="Hibbett D.S."/>
            <person name="Martin F."/>
        </authorList>
    </citation>
    <scope>NUCLEOTIDE SEQUENCE [LARGE SCALE GENOMIC DNA]</scope>
    <source>
        <strain evidence="7">Foug A</strain>
    </source>
</reference>
<dbReference type="EMBL" id="KN822066">
    <property type="protein sequence ID" value="KIM60088.1"/>
    <property type="molecule type" value="Genomic_DNA"/>
</dbReference>
<dbReference type="AlphaFoldDB" id="A0A0C2ZEF1"/>
<evidence type="ECO:0000313" key="6">
    <source>
        <dbReference type="EMBL" id="KIM60088.1"/>
    </source>
</evidence>
<feature type="transmembrane region" description="Helical" evidence="5">
    <location>
        <begin position="120"/>
        <end position="140"/>
    </location>
</feature>
<reference evidence="6 7" key="1">
    <citation type="submission" date="2014-04" db="EMBL/GenBank/DDBJ databases">
        <authorList>
            <consortium name="DOE Joint Genome Institute"/>
            <person name="Kuo A."/>
            <person name="Kohler A."/>
            <person name="Nagy L.G."/>
            <person name="Floudas D."/>
            <person name="Copeland A."/>
            <person name="Barry K.W."/>
            <person name="Cichocki N."/>
            <person name="Veneault-Fourrey C."/>
            <person name="LaButti K."/>
            <person name="Lindquist E.A."/>
            <person name="Lipzen A."/>
            <person name="Lundell T."/>
            <person name="Morin E."/>
            <person name="Murat C."/>
            <person name="Sun H."/>
            <person name="Tunlid A."/>
            <person name="Henrissat B."/>
            <person name="Grigoriev I.V."/>
            <person name="Hibbett D.S."/>
            <person name="Martin F."/>
            <person name="Nordberg H.P."/>
            <person name="Cantor M.N."/>
            <person name="Hua S.X."/>
        </authorList>
    </citation>
    <scope>NUCLEOTIDE SEQUENCE [LARGE SCALE GENOMIC DNA]</scope>
    <source>
        <strain evidence="6 7">Foug A</strain>
    </source>
</reference>
<gene>
    <name evidence="6" type="ORF">SCLCIDRAFT_16388</name>
</gene>
<comment type="subcellular location">
    <subcellularLocation>
        <location evidence="1">Membrane</location>
        <topology evidence="1">Multi-pass membrane protein</topology>
    </subcellularLocation>
</comment>
<accession>A0A0C2ZEF1</accession>
<sequence>MWSAVSLIFNAIIGSSIFSAPSVILRSCGSVGITFVVWIIGALVSAAGTAVFIELGTGLPTNGGDKTYLEYIYRRPAFMMSCVFASYGIFLRHIASAAVAFGEYMLHAVGFDPTDSNVRIVASLCIILCFVVHGVFPGVGVKLQDTLGLFKFGILVLIAVSGLFSLVGVPGFSVGQLYEQPRNFTWSSFWEGSNISANALINGIHFGIWSYVGYSNANFALAEFRDPIRTIKHAAPFAVFLVTFVYIFVNIAFYAVVSKSDILNSRTITAALFFRNLYGPATEGILSALIALSILGNMLALSFARGLMIQEFGREGILPYSSLVATNQPFHTPLPGFFILCLVSVLTVLLTPVGDAYNFIVNSMAYSVAVVNLLISGGLLLLYSQPYQNYNWNPPYQAPMSIVMFFFISNVFLLIVPLIPPSPGYELYQHLPYYSHVVMALFIGLLGVCYWFIYFKWIPGRNGYWLRHIRIDLPGVLVRYVGP</sequence>
<evidence type="ECO:0000256" key="5">
    <source>
        <dbReference type="SAM" id="Phobius"/>
    </source>
</evidence>
<evidence type="ECO:0000256" key="4">
    <source>
        <dbReference type="ARBA" id="ARBA00023136"/>
    </source>
</evidence>
<dbReference type="PANTHER" id="PTHR11785:SF498">
    <property type="entry name" value="HIGH-AFFINITY METHIONINE PERMEASE"/>
    <property type="match status" value="1"/>
</dbReference>
<feature type="transmembrane region" description="Helical" evidence="5">
    <location>
        <begin position="195"/>
        <end position="214"/>
    </location>
</feature>
<evidence type="ECO:0008006" key="8">
    <source>
        <dbReference type="Google" id="ProtNLM"/>
    </source>
</evidence>